<comment type="subcellular location">
    <subcellularLocation>
        <location evidence="1">Cell inner membrane</location>
        <topology evidence="1">Single-pass membrane protein</topology>
    </subcellularLocation>
    <text evidence="1">Localizes at the septal ring.</text>
</comment>
<keyword evidence="1" id="KW-1133">Transmembrane helix</keyword>
<feature type="region of interest" description="Disordered" evidence="2">
    <location>
        <begin position="48"/>
        <end position="226"/>
    </location>
</feature>
<sequence length="307" mass="32468">MASKFQNRLAGTVVLVALGVIVLPGLLDGKKKHYEDEFAAIPLVPKPGDALEAESLPPVSQSLPSQPPEGAAAAVQQGNDEEEESPPTSRQQNVRNATPPAPSRPLQPTPAPIISERQPVASIAPPALKAQPVKPDVKAEAKPEVKKPDTRARPEPKLMENKPADTRAIAAKPETRSAETPVKAPETKSAENKAADSKLAETKFAENKLAETKPVENKPAAQESSPAGQAFVVQLGALKNADKVNEVVAKLRLSGYRAYTVPSTPVAGQITRIYVGPDASKQKLQSALGDLQQLSGLSGQVRAYNAH</sequence>
<keyword evidence="1" id="KW-0131">Cell cycle</keyword>
<organism evidence="4 5">
    <name type="scientific">Dickeya lacustris</name>
    <dbReference type="NCBI Taxonomy" id="2259638"/>
    <lineage>
        <taxon>Bacteria</taxon>
        <taxon>Pseudomonadati</taxon>
        <taxon>Pseudomonadota</taxon>
        <taxon>Gammaproteobacteria</taxon>
        <taxon>Enterobacterales</taxon>
        <taxon>Pectobacteriaceae</taxon>
        <taxon>Dickeya</taxon>
    </lineage>
</organism>
<dbReference type="InterPro" id="IPR052521">
    <property type="entry name" value="Cell_div_SPOR-domain"/>
</dbReference>
<dbReference type="PANTHER" id="PTHR38687:SF1">
    <property type="entry name" value="CELL DIVISION PROTEIN DEDD"/>
    <property type="match status" value="1"/>
</dbReference>
<accession>A0ABY8GA26</accession>
<evidence type="ECO:0000313" key="4">
    <source>
        <dbReference type="EMBL" id="WFN56744.1"/>
    </source>
</evidence>
<dbReference type="Pfam" id="PF05036">
    <property type="entry name" value="SPOR"/>
    <property type="match status" value="1"/>
</dbReference>
<protein>
    <recommendedName>
        <fullName evidence="1">Cell division protein DedD</fullName>
    </recommendedName>
</protein>
<dbReference type="HAMAP" id="MF_02022">
    <property type="entry name" value="DedD"/>
    <property type="match status" value="1"/>
</dbReference>
<keyword evidence="5" id="KW-1185">Reference proteome</keyword>
<feature type="compositionally biased region" description="Pro residues" evidence="2">
    <location>
        <begin position="99"/>
        <end position="111"/>
    </location>
</feature>
<dbReference type="PROSITE" id="PS51724">
    <property type="entry name" value="SPOR"/>
    <property type="match status" value="1"/>
</dbReference>
<dbReference type="Gene3D" id="3.30.70.1070">
    <property type="entry name" value="Sporulation related repeat"/>
    <property type="match status" value="1"/>
</dbReference>
<evidence type="ECO:0000256" key="1">
    <source>
        <dbReference type="HAMAP-Rule" id="MF_02022"/>
    </source>
</evidence>
<comment type="function">
    <text evidence="1">Non-essential cell division protein that could be required for efficient cell constriction.</text>
</comment>
<keyword evidence="1" id="KW-0997">Cell inner membrane</keyword>
<reference evidence="4 5" key="1">
    <citation type="submission" date="2022-12" db="EMBL/GenBank/DDBJ databases">
        <title>Complete genome sequencing of Dickeya lacustris type strain LMG30899.</title>
        <authorList>
            <person name="Dobhal S."/>
            <person name="Arizala D."/>
            <person name="Arif M."/>
        </authorList>
    </citation>
    <scope>NUCLEOTIDE SEQUENCE [LARGE SCALE GENOMIC DNA]</scope>
    <source>
        <strain evidence="4 5">LMG30899</strain>
    </source>
</reference>
<feature type="compositionally biased region" description="Basic and acidic residues" evidence="2">
    <location>
        <begin position="185"/>
        <end position="216"/>
    </location>
</feature>
<dbReference type="PANTHER" id="PTHR38687">
    <property type="entry name" value="CELL DIVISION PROTEIN DEDD-RELATED"/>
    <property type="match status" value="1"/>
</dbReference>
<evidence type="ECO:0000313" key="5">
    <source>
        <dbReference type="Proteomes" id="UP001219630"/>
    </source>
</evidence>
<feature type="compositionally biased region" description="Low complexity" evidence="2">
    <location>
        <begin position="55"/>
        <end position="64"/>
    </location>
</feature>
<keyword evidence="1" id="KW-0812">Transmembrane</keyword>
<dbReference type="InterPro" id="IPR032898">
    <property type="entry name" value="DedD"/>
</dbReference>
<dbReference type="RefSeq" id="WP_125260119.1">
    <property type="nucleotide sequence ID" value="NZ_CP114280.1"/>
</dbReference>
<dbReference type="Proteomes" id="UP001219630">
    <property type="component" value="Chromosome"/>
</dbReference>
<comment type="similarity">
    <text evidence="1">Belongs to the DedD family.</text>
</comment>
<dbReference type="InterPro" id="IPR007730">
    <property type="entry name" value="SPOR-like_dom"/>
</dbReference>
<evidence type="ECO:0000259" key="3">
    <source>
        <dbReference type="PROSITE" id="PS51724"/>
    </source>
</evidence>
<feature type="domain" description="SPOR" evidence="3">
    <location>
        <begin position="225"/>
        <end position="304"/>
    </location>
</feature>
<proteinExistence type="inferred from homology"/>
<keyword evidence="1" id="KW-0472">Membrane</keyword>
<gene>
    <name evidence="1 4" type="primary">dedD</name>
    <name evidence="4" type="ORF">O1Q98_05615</name>
</gene>
<keyword evidence="1" id="KW-1003">Cell membrane</keyword>
<dbReference type="EMBL" id="CP114280">
    <property type="protein sequence ID" value="WFN56744.1"/>
    <property type="molecule type" value="Genomic_DNA"/>
</dbReference>
<dbReference type="NCBIfam" id="NF008641">
    <property type="entry name" value="PRK11633.1"/>
    <property type="match status" value="1"/>
</dbReference>
<evidence type="ECO:0000256" key="2">
    <source>
        <dbReference type="SAM" id="MobiDB-lite"/>
    </source>
</evidence>
<comment type="domain">
    <text evidence="1">The SPOR domain binds septal peptidoglycans and is required to target DedD to the septal ring.</text>
</comment>
<feature type="compositionally biased region" description="Basic and acidic residues" evidence="2">
    <location>
        <begin position="135"/>
        <end position="165"/>
    </location>
</feature>
<dbReference type="GO" id="GO:0051301">
    <property type="term" value="P:cell division"/>
    <property type="evidence" value="ECO:0007669"/>
    <property type="project" value="UniProtKB-KW"/>
</dbReference>
<name>A0ABY8GA26_9GAMM</name>
<feature type="compositionally biased region" description="Polar residues" evidence="2">
    <location>
        <begin position="86"/>
        <end position="96"/>
    </location>
</feature>
<keyword evidence="1 4" id="KW-0132">Cell division</keyword>
<dbReference type="InterPro" id="IPR036680">
    <property type="entry name" value="SPOR-like_sf"/>
</dbReference>
<dbReference type="SUPFAM" id="SSF110997">
    <property type="entry name" value="Sporulation related repeat"/>
    <property type="match status" value="1"/>
</dbReference>